<evidence type="ECO:0000313" key="1">
    <source>
        <dbReference type="EMBL" id="CAE6388188.1"/>
    </source>
</evidence>
<dbReference type="EMBL" id="CAJMWV010000327">
    <property type="protein sequence ID" value="CAE6388188.1"/>
    <property type="molecule type" value="Genomic_DNA"/>
</dbReference>
<proteinExistence type="predicted"/>
<gene>
    <name evidence="1" type="ORF">RDB_LOCUS6732</name>
</gene>
<sequence length="323" mass="34894">MLPPTFPFSFDFCVNKRSAPACVAVVSGLPRPTGHKADRLRPRHSISTGDLTKTITVTVSLGPSTTVALGSASPTDSCADEVFSTSTTALTGASPSLPSVVVSTVTLTTEIATTIFPSATSLLSFSFSESTSAPTLALSTVSSNPPPIPTSTDSNFNPITAPSIGGGNDVLAQNAADAQELNRKYRKLTFRDSCVDKDEACIGDGRAFCTLGKLDHGYVWILTWALISRKPLVPSRNIGIHMHNDGAADAIKGASSFPLAPHTQIIQTCLLPHQSPTLSIKYGIRLLCNRPRYQQRHFRDRECVHGYRRRYYERPRSHLELLP</sequence>
<comment type="caution">
    <text evidence="1">The sequence shown here is derived from an EMBL/GenBank/DDBJ whole genome shotgun (WGS) entry which is preliminary data.</text>
</comment>
<dbReference type="AlphaFoldDB" id="A0A8H2WJR6"/>
<protein>
    <submittedName>
        <fullName evidence="1">Uncharacterized protein</fullName>
    </submittedName>
</protein>
<dbReference type="Proteomes" id="UP000663831">
    <property type="component" value="Unassembled WGS sequence"/>
</dbReference>
<reference evidence="1" key="1">
    <citation type="submission" date="2021-01" db="EMBL/GenBank/DDBJ databases">
        <authorList>
            <person name="Kaushik A."/>
        </authorList>
    </citation>
    <scope>NUCLEOTIDE SEQUENCE</scope>
    <source>
        <strain evidence="1">AG3-1AP</strain>
    </source>
</reference>
<organism evidence="1 2">
    <name type="scientific">Rhizoctonia solani</name>
    <dbReference type="NCBI Taxonomy" id="456999"/>
    <lineage>
        <taxon>Eukaryota</taxon>
        <taxon>Fungi</taxon>
        <taxon>Dikarya</taxon>
        <taxon>Basidiomycota</taxon>
        <taxon>Agaricomycotina</taxon>
        <taxon>Agaricomycetes</taxon>
        <taxon>Cantharellales</taxon>
        <taxon>Ceratobasidiaceae</taxon>
        <taxon>Rhizoctonia</taxon>
    </lineage>
</organism>
<name>A0A8H2WJR6_9AGAM</name>
<evidence type="ECO:0000313" key="2">
    <source>
        <dbReference type="Proteomes" id="UP000663831"/>
    </source>
</evidence>
<accession>A0A8H2WJR6</accession>